<dbReference type="Pfam" id="PF00908">
    <property type="entry name" value="dTDP_sugar_isom"/>
    <property type="match status" value="1"/>
</dbReference>
<keyword evidence="7" id="KW-1185">Reference proteome</keyword>
<name>A0ABS0WKX1_9FLAO</name>
<dbReference type="InterPro" id="IPR000888">
    <property type="entry name" value="RmlC-like"/>
</dbReference>
<keyword evidence="5 6" id="KW-0413">Isomerase</keyword>
<dbReference type="EMBL" id="JAEHFJ010000001">
    <property type="protein sequence ID" value="MBJ2172620.1"/>
    <property type="molecule type" value="Genomic_DNA"/>
</dbReference>
<dbReference type="NCBIfam" id="TIGR01221">
    <property type="entry name" value="rmlC"/>
    <property type="match status" value="1"/>
</dbReference>
<protein>
    <recommendedName>
        <fullName evidence="4 5">dTDP-4-dehydrorhamnose 3,5-epimerase</fullName>
        <ecNumber evidence="3 5">5.1.3.13</ecNumber>
    </recommendedName>
    <alternativeName>
        <fullName evidence="5">Thymidine diphospho-4-keto-rhamnose 3,5-epimerase</fullName>
    </alternativeName>
</protein>
<gene>
    <name evidence="6" type="primary">rfbC</name>
    <name evidence="6" type="ORF">JBL43_00110</name>
</gene>
<dbReference type="Proteomes" id="UP000623301">
    <property type="component" value="Unassembled WGS sequence"/>
</dbReference>
<comment type="function">
    <text evidence="2 5">Catalyzes the epimerization of the C3' and C5'positions of dTDP-6-deoxy-D-xylo-4-hexulose, forming dTDP-6-deoxy-L-lyxo-4-hexulose.</text>
</comment>
<evidence type="ECO:0000313" key="7">
    <source>
        <dbReference type="Proteomes" id="UP000623301"/>
    </source>
</evidence>
<accession>A0ABS0WKX1</accession>
<evidence type="ECO:0000313" key="6">
    <source>
        <dbReference type="EMBL" id="MBJ2172620.1"/>
    </source>
</evidence>
<dbReference type="EC" id="5.1.3.13" evidence="3 5"/>
<comment type="catalytic activity">
    <reaction evidence="1 5">
        <text>dTDP-4-dehydro-6-deoxy-alpha-D-glucose = dTDP-4-dehydro-beta-L-rhamnose</text>
        <dbReference type="Rhea" id="RHEA:16969"/>
        <dbReference type="ChEBI" id="CHEBI:57649"/>
        <dbReference type="ChEBI" id="CHEBI:62830"/>
        <dbReference type="EC" id="5.1.3.13"/>
    </reaction>
</comment>
<dbReference type="PANTHER" id="PTHR21047:SF2">
    <property type="entry name" value="THYMIDINE DIPHOSPHO-4-KETO-RHAMNOSE 3,5-EPIMERASE"/>
    <property type="match status" value="1"/>
</dbReference>
<dbReference type="GO" id="GO:0008830">
    <property type="term" value="F:dTDP-4-dehydrorhamnose 3,5-epimerase activity"/>
    <property type="evidence" value="ECO:0007669"/>
    <property type="project" value="UniProtKB-EC"/>
</dbReference>
<evidence type="ECO:0000256" key="3">
    <source>
        <dbReference type="ARBA" id="ARBA00012098"/>
    </source>
</evidence>
<comment type="caution">
    <text evidence="6">The sequence shown here is derived from an EMBL/GenBank/DDBJ whole genome shotgun (WGS) entry which is preliminary data.</text>
</comment>
<organism evidence="6 7">
    <name type="scientific">Aureibaculum flavum</name>
    <dbReference type="NCBI Taxonomy" id="2795986"/>
    <lineage>
        <taxon>Bacteria</taxon>
        <taxon>Pseudomonadati</taxon>
        <taxon>Bacteroidota</taxon>
        <taxon>Flavobacteriia</taxon>
        <taxon>Flavobacteriales</taxon>
        <taxon>Flavobacteriaceae</taxon>
        <taxon>Aureibaculum</taxon>
    </lineage>
</organism>
<dbReference type="InterPro" id="IPR014710">
    <property type="entry name" value="RmlC-like_jellyroll"/>
</dbReference>
<sequence>MLFEETKLKGVFLLNLEKIEDERGFFSRLWCKKELEAMNLNANVVQSNISYNKKKGTLRGLHYQKAPYEETKYVRCTKGAMYDVVVDLRPDSPTYKQWLGVELSEENASMLYVPKGCAHGYLALEDHTEVTYFVTQFYKSDAEGGIRYNDKSFNIEWPIAITEISDKDKNRPDYEG</sequence>
<reference evidence="6 7" key="1">
    <citation type="submission" date="2020-12" db="EMBL/GenBank/DDBJ databases">
        <title>Aureibaculum luteum sp. nov. and Aureibaculum flavum sp. nov., novel members of the family Flavobacteriaceae isolated from Antarctic intertidal sediments.</title>
        <authorList>
            <person name="He X."/>
            <person name="Zhang X."/>
        </authorList>
    </citation>
    <scope>NUCLEOTIDE SEQUENCE [LARGE SCALE GENOMIC DNA]</scope>
    <source>
        <strain evidence="6 7">A20</strain>
    </source>
</reference>
<dbReference type="RefSeq" id="WP_198839473.1">
    <property type="nucleotide sequence ID" value="NZ_JAEHFJ010000001.1"/>
</dbReference>
<comment type="pathway">
    <text evidence="5">Carbohydrate biosynthesis; dTDP-L-rhamnose biosynthesis.</text>
</comment>
<evidence type="ECO:0000256" key="4">
    <source>
        <dbReference type="ARBA" id="ARBA00019595"/>
    </source>
</evidence>
<dbReference type="SUPFAM" id="SSF51182">
    <property type="entry name" value="RmlC-like cupins"/>
    <property type="match status" value="1"/>
</dbReference>
<dbReference type="CDD" id="cd00438">
    <property type="entry name" value="cupin_RmlC"/>
    <property type="match status" value="1"/>
</dbReference>
<dbReference type="InterPro" id="IPR011051">
    <property type="entry name" value="RmlC_Cupin_sf"/>
</dbReference>
<evidence type="ECO:0000256" key="5">
    <source>
        <dbReference type="RuleBase" id="RU364069"/>
    </source>
</evidence>
<evidence type="ECO:0000256" key="2">
    <source>
        <dbReference type="ARBA" id="ARBA00001997"/>
    </source>
</evidence>
<evidence type="ECO:0000256" key="1">
    <source>
        <dbReference type="ARBA" id="ARBA00001298"/>
    </source>
</evidence>
<dbReference type="PANTHER" id="PTHR21047">
    <property type="entry name" value="DTDP-6-DEOXY-D-GLUCOSE-3,5 EPIMERASE"/>
    <property type="match status" value="1"/>
</dbReference>
<proteinExistence type="inferred from homology"/>
<dbReference type="Gene3D" id="2.60.120.10">
    <property type="entry name" value="Jelly Rolls"/>
    <property type="match status" value="1"/>
</dbReference>
<comment type="similarity">
    <text evidence="5">Belongs to the dTDP-4-dehydrorhamnose 3,5-epimerase family.</text>
</comment>
<comment type="subunit">
    <text evidence="5">Homodimer.</text>
</comment>